<accession>A0AAE9Y5H1</accession>
<dbReference type="SUPFAM" id="SSF50800">
    <property type="entry name" value="PK beta-barrel domain-like"/>
    <property type="match status" value="1"/>
</dbReference>
<proteinExistence type="predicted"/>
<dbReference type="InterPro" id="IPR005302">
    <property type="entry name" value="MoCF_Sase_C"/>
</dbReference>
<organism evidence="2 3">
    <name type="scientific">Iamia majanohamensis</name>
    <dbReference type="NCBI Taxonomy" id="467976"/>
    <lineage>
        <taxon>Bacteria</taxon>
        <taxon>Bacillati</taxon>
        <taxon>Actinomycetota</taxon>
        <taxon>Acidimicrobiia</taxon>
        <taxon>Acidimicrobiales</taxon>
        <taxon>Iamiaceae</taxon>
        <taxon>Iamia</taxon>
    </lineage>
</organism>
<dbReference type="Pfam" id="PF03476">
    <property type="entry name" value="MOSC_N"/>
    <property type="match status" value="1"/>
</dbReference>
<evidence type="ECO:0000259" key="1">
    <source>
        <dbReference type="PROSITE" id="PS51340"/>
    </source>
</evidence>
<dbReference type="Gene3D" id="2.40.33.20">
    <property type="entry name" value="PK beta-barrel domain-like"/>
    <property type="match status" value="1"/>
</dbReference>
<evidence type="ECO:0000313" key="2">
    <source>
        <dbReference type="EMBL" id="WCO66777.1"/>
    </source>
</evidence>
<dbReference type="KEGG" id="ima:PO878_19995"/>
<dbReference type="GO" id="GO:0003824">
    <property type="term" value="F:catalytic activity"/>
    <property type="evidence" value="ECO:0007669"/>
    <property type="project" value="InterPro"/>
</dbReference>
<dbReference type="Proteomes" id="UP001216390">
    <property type="component" value="Chromosome"/>
</dbReference>
<gene>
    <name evidence="2" type="ORF">PO878_19995</name>
</gene>
<dbReference type="Pfam" id="PF03473">
    <property type="entry name" value="MOSC"/>
    <property type="match status" value="1"/>
</dbReference>
<evidence type="ECO:0000313" key="3">
    <source>
        <dbReference type="Proteomes" id="UP001216390"/>
    </source>
</evidence>
<keyword evidence="3" id="KW-1185">Reference proteome</keyword>
<dbReference type="GO" id="GO:0030151">
    <property type="term" value="F:molybdenum ion binding"/>
    <property type="evidence" value="ECO:0007669"/>
    <property type="project" value="InterPro"/>
</dbReference>
<dbReference type="InterPro" id="IPR005303">
    <property type="entry name" value="MOCOS_middle"/>
</dbReference>
<dbReference type="InterPro" id="IPR011037">
    <property type="entry name" value="Pyrv_Knase-like_insert_dom_sf"/>
</dbReference>
<feature type="domain" description="MOSC" evidence="1">
    <location>
        <begin position="138"/>
        <end position="279"/>
    </location>
</feature>
<sequence>MHVAQIWQHPVKSMVGRTVGTAEVVPTGLVGDRTWAVRDQVRGGIRGAKQLGGLMRLAAVPVDGPGGHVAITLPDGTTVTTVDPGASAAVSAAIDHEVTLEPLAPPEDLDHYRRGEMYHDDLMDDLRATFGREPDEPLPDLSQFPPEVLEFESPPGTYHDVHPLLLLSTSALAALAEALPDSDVDVRRFRPSLVVDTDGAPGHPERDWVGRSLRVGEVELDVVGGCPRCVMVTRAVGTDVPADRRILRHVVSELGQDLGVYATVARPGRIATGDPVTLGG</sequence>
<protein>
    <submittedName>
        <fullName evidence="2">MOSC domain-containing protein</fullName>
    </submittedName>
</protein>
<dbReference type="EMBL" id="CP116942">
    <property type="protein sequence ID" value="WCO66777.1"/>
    <property type="molecule type" value="Genomic_DNA"/>
</dbReference>
<dbReference type="RefSeq" id="WP_272736299.1">
    <property type="nucleotide sequence ID" value="NZ_CP116942.1"/>
</dbReference>
<reference evidence="2" key="1">
    <citation type="submission" date="2023-01" db="EMBL/GenBank/DDBJ databases">
        <title>The diversity of Class Acidimicrobiia in South China Sea sediment environments and the proposal of Iamia marina sp. nov., a novel species of the genus Iamia.</title>
        <authorList>
            <person name="He Y."/>
            <person name="Tian X."/>
        </authorList>
    </citation>
    <scope>NUCLEOTIDE SEQUENCE</scope>
    <source>
        <strain evidence="2">DSM 19957</strain>
    </source>
</reference>
<dbReference type="GO" id="GO:0030170">
    <property type="term" value="F:pyridoxal phosphate binding"/>
    <property type="evidence" value="ECO:0007669"/>
    <property type="project" value="InterPro"/>
</dbReference>
<dbReference type="AlphaFoldDB" id="A0AAE9Y5H1"/>
<dbReference type="PROSITE" id="PS51340">
    <property type="entry name" value="MOSC"/>
    <property type="match status" value="1"/>
</dbReference>
<name>A0AAE9Y5H1_9ACTN</name>